<organism evidence="2 3">
    <name type="scientific">Eleusine coracana subsp. coracana</name>
    <dbReference type="NCBI Taxonomy" id="191504"/>
    <lineage>
        <taxon>Eukaryota</taxon>
        <taxon>Viridiplantae</taxon>
        <taxon>Streptophyta</taxon>
        <taxon>Embryophyta</taxon>
        <taxon>Tracheophyta</taxon>
        <taxon>Spermatophyta</taxon>
        <taxon>Magnoliopsida</taxon>
        <taxon>Liliopsida</taxon>
        <taxon>Poales</taxon>
        <taxon>Poaceae</taxon>
        <taxon>PACMAD clade</taxon>
        <taxon>Chloridoideae</taxon>
        <taxon>Cynodonteae</taxon>
        <taxon>Eleusininae</taxon>
        <taxon>Eleusine</taxon>
    </lineage>
</organism>
<feature type="region of interest" description="Disordered" evidence="1">
    <location>
        <begin position="1"/>
        <end position="46"/>
    </location>
</feature>
<evidence type="ECO:0000256" key="1">
    <source>
        <dbReference type="SAM" id="MobiDB-lite"/>
    </source>
</evidence>
<dbReference type="Proteomes" id="UP001054889">
    <property type="component" value="Unassembled WGS sequence"/>
</dbReference>
<reference evidence="2" key="1">
    <citation type="journal article" date="2018" name="DNA Res.">
        <title>Multiple hybrid de novo genome assembly of finger millet, an orphan allotetraploid crop.</title>
        <authorList>
            <person name="Hatakeyama M."/>
            <person name="Aluri S."/>
            <person name="Balachadran M.T."/>
            <person name="Sivarajan S.R."/>
            <person name="Patrignani A."/>
            <person name="Gruter S."/>
            <person name="Poveda L."/>
            <person name="Shimizu-Inatsugi R."/>
            <person name="Baeten J."/>
            <person name="Francoijs K.J."/>
            <person name="Nataraja K.N."/>
            <person name="Reddy Y.A.N."/>
            <person name="Phadnis S."/>
            <person name="Ravikumar R.L."/>
            <person name="Schlapbach R."/>
            <person name="Sreeman S.M."/>
            <person name="Shimizu K.K."/>
        </authorList>
    </citation>
    <scope>NUCLEOTIDE SEQUENCE</scope>
</reference>
<protein>
    <submittedName>
        <fullName evidence="2">Uncharacterized protein</fullName>
    </submittedName>
</protein>
<gene>
    <name evidence="2" type="primary">gb26987</name>
    <name evidence="2" type="ORF">PR202_gb26987</name>
</gene>
<evidence type="ECO:0000313" key="2">
    <source>
        <dbReference type="EMBL" id="GJN37982.1"/>
    </source>
</evidence>
<proteinExistence type="predicted"/>
<dbReference type="EMBL" id="BQKI01000095">
    <property type="protein sequence ID" value="GJN37982.1"/>
    <property type="molecule type" value="Genomic_DNA"/>
</dbReference>
<sequence>MPLFSADNPSSSSRYSLASADITADERGEVTTRRHRGKAPLYGHPGTPHPAAGRAFSKPAAPLCAAVDERSLSLPCFSLPASLETLDAICSVPNSPPLTSLIDSVMMIHTQKLKKKAFTSANFWLPPLLQGVLLGLSNTAGVLAGVFGTAATGYILQHGLVSSHSIALHVSSRFLNPTFLTNAIP</sequence>
<dbReference type="AlphaFoldDB" id="A0AAV5FSK8"/>
<comment type="caution">
    <text evidence="2">The sequence shown here is derived from an EMBL/GenBank/DDBJ whole genome shotgun (WGS) entry which is preliminary data.</text>
</comment>
<feature type="compositionally biased region" description="Low complexity" evidence="1">
    <location>
        <begin position="10"/>
        <end position="19"/>
    </location>
</feature>
<accession>A0AAV5FSK8</accession>
<evidence type="ECO:0000313" key="3">
    <source>
        <dbReference type="Proteomes" id="UP001054889"/>
    </source>
</evidence>
<reference evidence="2" key="2">
    <citation type="submission" date="2021-12" db="EMBL/GenBank/DDBJ databases">
        <title>Resequencing data analysis of finger millet.</title>
        <authorList>
            <person name="Hatakeyama M."/>
            <person name="Aluri S."/>
            <person name="Balachadran M.T."/>
            <person name="Sivarajan S.R."/>
            <person name="Poveda L."/>
            <person name="Shimizu-Inatsugi R."/>
            <person name="Schlapbach R."/>
            <person name="Sreeman S.M."/>
            <person name="Shimizu K.K."/>
        </authorList>
    </citation>
    <scope>NUCLEOTIDE SEQUENCE</scope>
</reference>
<name>A0AAV5FSK8_ELECO</name>
<keyword evidence="3" id="KW-1185">Reference proteome</keyword>